<dbReference type="PROSITE" id="PS01273">
    <property type="entry name" value="COA_TRANSF_1"/>
    <property type="match status" value="1"/>
</dbReference>
<organism evidence="3 4">
    <name type="scientific">Brevibacillus panacihumi W25</name>
    <dbReference type="NCBI Taxonomy" id="1408254"/>
    <lineage>
        <taxon>Bacteria</taxon>
        <taxon>Bacillati</taxon>
        <taxon>Bacillota</taxon>
        <taxon>Bacilli</taxon>
        <taxon>Bacillales</taxon>
        <taxon>Paenibacillaceae</taxon>
        <taxon>Brevibacillus</taxon>
    </lineage>
</organism>
<dbReference type="InterPro" id="IPR004165">
    <property type="entry name" value="CoA_trans_fam_I"/>
</dbReference>
<dbReference type="AlphaFoldDB" id="V6M4I5"/>
<proteinExistence type="inferred from homology"/>
<gene>
    <name evidence="3" type="ORF">T458_20485</name>
</gene>
<dbReference type="Gene3D" id="3.40.1080.10">
    <property type="entry name" value="Glutaconate Coenzyme A-transferase"/>
    <property type="match status" value="1"/>
</dbReference>
<sequence>MVSKLISIEEAVDQIRDGIRLMVGGFGGIGTPVSLIDRILQKGMQDLTLIGNDAGFADQGVGRLISHERVKRLLTTHIGSNPDAGRQMMEGKLEVLFYPQGILAEKIRAGGVGLPAILVEPDVGIGPSQQEQLVRYAGKNYVIEPALTADVGIVYAKQADTYGNLIYEKAARNINPLVAMAGKITIAEVEEILPAGELNPEHIVTPGIFVNYIVRTSGGMGEWGFRSISET</sequence>
<dbReference type="InterPro" id="IPR037171">
    <property type="entry name" value="NagB/RpiA_transferase-like"/>
</dbReference>
<dbReference type="HOGENOM" id="CLU_019942_2_1_9"/>
<dbReference type="PANTHER" id="PTHR13707:SF60">
    <property type="entry name" value="ACETATE COA-TRANSFERASE SUBUNIT ALPHA"/>
    <property type="match status" value="1"/>
</dbReference>
<dbReference type="SUPFAM" id="SSF100950">
    <property type="entry name" value="NagB/RpiA/CoA transferase-like"/>
    <property type="match status" value="1"/>
</dbReference>
<dbReference type="InterPro" id="IPR004163">
    <property type="entry name" value="CoA_transf_BS"/>
</dbReference>
<evidence type="ECO:0000313" key="4">
    <source>
        <dbReference type="Proteomes" id="UP000017973"/>
    </source>
</evidence>
<evidence type="ECO:0000313" key="3">
    <source>
        <dbReference type="EMBL" id="EST53232.1"/>
    </source>
</evidence>
<evidence type="ECO:0000256" key="2">
    <source>
        <dbReference type="ARBA" id="ARBA00022679"/>
    </source>
</evidence>
<accession>V6M4I5</accession>
<dbReference type="EMBL" id="AYJU01000017">
    <property type="protein sequence ID" value="EST53232.1"/>
    <property type="molecule type" value="Genomic_DNA"/>
</dbReference>
<keyword evidence="2 3" id="KW-0808">Transferase</keyword>
<dbReference type="InterPro" id="IPR012792">
    <property type="entry name" value="3-oxoacid_CoA-transf_A"/>
</dbReference>
<dbReference type="STRING" id="1408254.T458_20485"/>
<evidence type="ECO:0000256" key="1">
    <source>
        <dbReference type="ARBA" id="ARBA00005612"/>
    </source>
</evidence>
<protein>
    <submittedName>
        <fullName evidence="3">CoA transferase subunit alpha</fullName>
    </submittedName>
</protein>
<dbReference type="eggNOG" id="COG1788">
    <property type="taxonomic scope" value="Bacteria"/>
</dbReference>
<dbReference type="RefSeq" id="WP_023557900.1">
    <property type="nucleotide sequence ID" value="NZ_KI629785.1"/>
</dbReference>
<name>V6M4I5_9BACL</name>
<dbReference type="PANTHER" id="PTHR13707">
    <property type="entry name" value="KETOACID-COENZYME A TRANSFERASE"/>
    <property type="match status" value="1"/>
</dbReference>
<dbReference type="Proteomes" id="UP000017973">
    <property type="component" value="Unassembled WGS sequence"/>
</dbReference>
<dbReference type="GO" id="GO:0008410">
    <property type="term" value="F:CoA-transferase activity"/>
    <property type="evidence" value="ECO:0007669"/>
    <property type="project" value="InterPro"/>
</dbReference>
<comment type="caution">
    <text evidence="3">The sequence shown here is derived from an EMBL/GenBank/DDBJ whole genome shotgun (WGS) entry which is preliminary data.</text>
</comment>
<keyword evidence="4" id="KW-1185">Reference proteome</keyword>
<dbReference type="SMART" id="SM00882">
    <property type="entry name" value="CoA_trans"/>
    <property type="match status" value="1"/>
</dbReference>
<dbReference type="NCBIfam" id="TIGR02429">
    <property type="entry name" value="pcaI_scoA_fam"/>
    <property type="match status" value="1"/>
</dbReference>
<reference evidence="3 4" key="1">
    <citation type="journal article" date="2014" name="Genome Announc.">
        <title>Draft Genome Sequence of Brevibacillus panacihumi Strain W25, a Halotolerant Hydrocarbon-Degrading Bacterium.</title>
        <authorList>
            <person name="Wang X."/>
            <person name="Jin D."/>
            <person name="Zhou L."/>
            <person name="Wu L."/>
            <person name="An W."/>
            <person name="Chen Y."/>
            <person name="Zhao L."/>
        </authorList>
    </citation>
    <scope>NUCLEOTIDE SEQUENCE [LARGE SCALE GENOMIC DNA]</scope>
    <source>
        <strain evidence="3 4">W25</strain>
    </source>
</reference>
<dbReference type="OrthoDB" id="9777193at2"/>
<dbReference type="Pfam" id="PF01144">
    <property type="entry name" value="CoA_trans"/>
    <property type="match status" value="1"/>
</dbReference>
<dbReference type="PATRIC" id="fig|1408254.3.peg.4014"/>
<comment type="similarity">
    <text evidence="1">Belongs to the 3-oxoacid CoA-transferase subunit A family.</text>
</comment>